<feature type="domain" description="Na+/H+ antiporter NhaC-like C-terminal" evidence="10">
    <location>
        <begin position="149"/>
        <end position="402"/>
    </location>
</feature>
<evidence type="ECO:0000256" key="1">
    <source>
        <dbReference type="ARBA" id="ARBA00004651"/>
    </source>
</evidence>
<feature type="transmembrane region" description="Helical" evidence="9">
    <location>
        <begin position="29"/>
        <end position="50"/>
    </location>
</feature>
<dbReference type="AlphaFoldDB" id="A0A1I0H104"/>
<dbReference type="InterPro" id="IPR018461">
    <property type="entry name" value="Na/H_Antiport_NhaC-like_C"/>
</dbReference>
<keyword evidence="2" id="KW-0813">Transport</keyword>
<keyword evidence="4" id="KW-1003">Cell membrane</keyword>
<dbReference type="PANTHER" id="PTHR33451:SF3">
    <property type="entry name" value="MALATE-2H(+)_NA(+)-LACTATE ANTIPORTER"/>
    <property type="match status" value="1"/>
</dbReference>
<protein>
    <submittedName>
        <fullName evidence="11">Na+:H+ antiporter, NhaC family</fullName>
    </submittedName>
</protein>
<keyword evidence="7 9" id="KW-0472">Membrane</keyword>
<evidence type="ECO:0000256" key="5">
    <source>
        <dbReference type="ARBA" id="ARBA00022692"/>
    </source>
</evidence>
<keyword evidence="6 9" id="KW-1133">Transmembrane helix</keyword>
<dbReference type="PANTHER" id="PTHR33451">
    <property type="entry name" value="MALATE-2H(+)/NA(+)-LACTATE ANTIPORTER"/>
    <property type="match status" value="1"/>
</dbReference>
<feature type="transmembrane region" description="Helical" evidence="9">
    <location>
        <begin position="57"/>
        <end position="77"/>
    </location>
</feature>
<dbReference type="InterPro" id="IPR052180">
    <property type="entry name" value="NhaC_Na-H+_Antiporter"/>
</dbReference>
<dbReference type="Pfam" id="PF03553">
    <property type="entry name" value="Na_H_antiporter"/>
    <property type="match status" value="1"/>
</dbReference>
<evidence type="ECO:0000256" key="4">
    <source>
        <dbReference type="ARBA" id="ARBA00022475"/>
    </source>
</evidence>
<feature type="transmembrane region" description="Helical" evidence="9">
    <location>
        <begin position="180"/>
        <end position="199"/>
    </location>
</feature>
<feature type="transmembrane region" description="Helical" evidence="9">
    <location>
        <begin position="284"/>
        <end position="305"/>
    </location>
</feature>
<name>A0A1I0H104_9FIRM</name>
<dbReference type="eggNOG" id="COG1757">
    <property type="taxonomic scope" value="Bacteria"/>
</dbReference>
<feature type="transmembrane region" description="Helical" evidence="9">
    <location>
        <begin position="246"/>
        <end position="264"/>
    </location>
</feature>
<accession>A0A1I0H104</accession>
<feature type="transmembrane region" description="Helical" evidence="9">
    <location>
        <begin position="219"/>
        <end position="239"/>
    </location>
</feature>
<feature type="transmembrane region" description="Helical" evidence="9">
    <location>
        <begin position="407"/>
        <end position="424"/>
    </location>
</feature>
<evidence type="ECO:0000256" key="6">
    <source>
        <dbReference type="ARBA" id="ARBA00022989"/>
    </source>
</evidence>
<dbReference type="Proteomes" id="UP000199820">
    <property type="component" value="Unassembled WGS sequence"/>
</dbReference>
<feature type="transmembrane region" description="Helical" evidence="9">
    <location>
        <begin position="83"/>
        <end position="102"/>
    </location>
</feature>
<evidence type="ECO:0000256" key="8">
    <source>
        <dbReference type="ARBA" id="ARBA00038435"/>
    </source>
</evidence>
<dbReference type="STRING" id="1526.SAMN02910262_02431"/>
<evidence type="ECO:0000256" key="2">
    <source>
        <dbReference type="ARBA" id="ARBA00022448"/>
    </source>
</evidence>
<dbReference type="RefSeq" id="WP_074650066.1">
    <property type="nucleotide sequence ID" value="NZ_FOIL01000042.1"/>
</dbReference>
<feature type="transmembrane region" description="Helical" evidence="9">
    <location>
        <begin position="133"/>
        <end position="152"/>
    </location>
</feature>
<evidence type="ECO:0000256" key="3">
    <source>
        <dbReference type="ARBA" id="ARBA00022449"/>
    </source>
</evidence>
<comment type="subcellular location">
    <subcellularLocation>
        <location evidence="1">Cell membrane</location>
        <topology evidence="1">Multi-pass membrane protein</topology>
    </subcellularLocation>
</comment>
<gene>
    <name evidence="11" type="ORF">SAMN04487771_10424</name>
</gene>
<sequence>MASLITIGAFAATLIACVAAGVKTIYALMIGYGIFVIYGVSRGFSVAEVVKMSVKGVLTVKNILIVFVVIGMVTGLWRAAGTIPAIICYASGVIVPEIFLPIAFLLNCLVSFMTGTSFGSAATMGVISVTMGIAMGISPVLLGGAMLSGIMFGDRASPVSSSANLVAELTKTDLYKNIGLMMKSAAVPFVLTVVIYFILGQLDGGTGEMMNVTAVFENGFVIHPAAVFPAVLVLILSVFRLGTKRVLAVTAAVSFVIAVVLQHISPLEAAKIAVLGYHAENPDLAKLIDGGGVVSMMSAVLIVGLSSSYSGIFDGTGLLDGIKDKIGGLAGKLTPFGATWLVSIFSSMIACNQTLATILTHQLCSHLQPDRQKFAIWLENTAVLMAELIPWSIAGAIPLQVVGAPPLGMAFAVYLILVPAWQLTEQMFAKRNNL</sequence>
<dbReference type="OrthoDB" id="9790605at2"/>
<dbReference type="GO" id="GO:0005886">
    <property type="term" value="C:plasma membrane"/>
    <property type="evidence" value="ECO:0007669"/>
    <property type="project" value="UniProtKB-SubCell"/>
</dbReference>
<keyword evidence="3" id="KW-0050">Antiport</keyword>
<evidence type="ECO:0000256" key="7">
    <source>
        <dbReference type="ARBA" id="ARBA00023136"/>
    </source>
</evidence>
<comment type="similarity">
    <text evidence="8">Belongs to the NhaC Na(+)/H(+) (TC 2.A.35) antiporter family.</text>
</comment>
<proteinExistence type="inferred from homology"/>
<evidence type="ECO:0000256" key="9">
    <source>
        <dbReference type="SAM" id="Phobius"/>
    </source>
</evidence>
<keyword evidence="5 9" id="KW-0812">Transmembrane</keyword>
<dbReference type="GO" id="GO:0015297">
    <property type="term" value="F:antiporter activity"/>
    <property type="evidence" value="ECO:0007669"/>
    <property type="project" value="UniProtKB-KW"/>
</dbReference>
<keyword evidence="12" id="KW-1185">Reference proteome</keyword>
<evidence type="ECO:0000259" key="10">
    <source>
        <dbReference type="Pfam" id="PF03553"/>
    </source>
</evidence>
<organism evidence="11 12">
    <name type="scientific">[Clostridium] aminophilum</name>
    <dbReference type="NCBI Taxonomy" id="1526"/>
    <lineage>
        <taxon>Bacteria</taxon>
        <taxon>Bacillati</taxon>
        <taxon>Bacillota</taxon>
        <taxon>Clostridia</taxon>
        <taxon>Lachnospirales</taxon>
        <taxon>Lachnospiraceae</taxon>
    </lineage>
</organism>
<reference evidence="11 12" key="1">
    <citation type="submission" date="2016-10" db="EMBL/GenBank/DDBJ databases">
        <authorList>
            <person name="de Groot N.N."/>
        </authorList>
    </citation>
    <scope>NUCLEOTIDE SEQUENCE [LARGE SCALE GENOMIC DNA]</scope>
    <source>
        <strain evidence="11 12">KH1P1</strain>
    </source>
</reference>
<evidence type="ECO:0000313" key="11">
    <source>
        <dbReference type="EMBL" id="SET77373.1"/>
    </source>
</evidence>
<dbReference type="EMBL" id="FOIL01000042">
    <property type="protein sequence ID" value="SET77373.1"/>
    <property type="molecule type" value="Genomic_DNA"/>
</dbReference>
<evidence type="ECO:0000313" key="12">
    <source>
        <dbReference type="Proteomes" id="UP000199820"/>
    </source>
</evidence>